<evidence type="ECO:0000313" key="3">
    <source>
        <dbReference type="Proteomes" id="UP001596253"/>
    </source>
</evidence>
<dbReference type="InterPro" id="IPR003959">
    <property type="entry name" value="ATPase_AAA_core"/>
</dbReference>
<dbReference type="Gene3D" id="3.40.50.300">
    <property type="entry name" value="P-loop containing nucleotide triphosphate hydrolases"/>
    <property type="match status" value="1"/>
</dbReference>
<evidence type="ECO:0000259" key="1">
    <source>
        <dbReference type="Pfam" id="PF13304"/>
    </source>
</evidence>
<sequence>MKLLRVVVDGLDMFSKSFDLNLITTQRVTENNEDSTTKLFNRIYLNNIIALIGKNASGKTMALNLFEFADRVFLQNEPLNHIKSRYTLIGDHFTFKTYYYEETEKILYEVISTIKKGHDTKQTLSFTKEQISSKKITQQTNRTNIFVFSSNNCLNIATRPDNLLLPDDNTYFRTITKQKNDQLSIPKITNFSSQDRDDSLILSEILSDKRGYQLQNKIIAYLDPTIDYIRALNAADDPTHSELFEIKFKNKTESTIINHKELPLTLSSGTIKGLKLFLSAFGVLASGGIFIVDEIEKHFHLAIVQTIMTLFANPEFNRQRATLIFTTHNAQLLNLFDRSDNIFISIRKNGLMALIRFSNEVSRNDLKKSDIYESDFLGGTAPSYEAYDALTELMLSLINVSNEDYNDAV</sequence>
<dbReference type="InterPro" id="IPR027417">
    <property type="entry name" value="P-loop_NTPase"/>
</dbReference>
<keyword evidence="2" id="KW-0067">ATP-binding</keyword>
<dbReference type="RefSeq" id="WP_137640675.1">
    <property type="nucleotide sequence ID" value="NZ_BJDK01000025.1"/>
</dbReference>
<dbReference type="Pfam" id="PF13304">
    <property type="entry name" value="AAA_21"/>
    <property type="match status" value="1"/>
</dbReference>
<dbReference type="SUPFAM" id="SSF52540">
    <property type="entry name" value="P-loop containing nucleoside triphosphate hydrolases"/>
    <property type="match status" value="1"/>
</dbReference>
<keyword evidence="3" id="KW-1185">Reference proteome</keyword>
<proteinExistence type="predicted"/>
<gene>
    <name evidence="2" type="ORF">ACFP3T_03155</name>
</gene>
<protein>
    <submittedName>
        <fullName evidence="2">ATP-binding protein</fullName>
    </submittedName>
</protein>
<keyword evidence="2" id="KW-0547">Nucleotide-binding</keyword>
<dbReference type="PANTHER" id="PTHR40396">
    <property type="entry name" value="ATPASE-LIKE PROTEIN"/>
    <property type="match status" value="1"/>
</dbReference>
<dbReference type="GO" id="GO:0005524">
    <property type="term" value="F:ATP binding"/>
    <property type="evidence" value="ECO:0007669"/>
    <property type="project" value="UniProtKB-KW"/>
</dbReference>
<organism evidence="2 3">
    <name type="scientific">Lactiplantibacillus dongliensis</name>
    <dbReference type="NCBI Taxonomy" id="2559919"/>
    <lineage>
        <taxon>Bacteria</taxon>
        <taxon>Bacillati</taxon>
        <taxon>Bacillota</taxon>
        <taxon>Bacilli</taxon>
        <taxon>Lactobacillales</taxon>
        <taxon>Lactobacillaceae</taxon>
        <taxon>Lactiplantibacillus</taxon>
    </lineage>
</organism>
<name>A0ABW1R1G3_9LACO</name>
<comment type="caution">
    <text evidence="2">The sequence shown here is derived from an EMBL/GenBank/DDBJ whole genome shotgun (WGS) entry which is preliminary data.</text>
</comment>
<reference evidence="3" key="1">
    <citation type="journal article" date="2019" name="Int. J. Syst. Evol. Microbiol.">
        <title>The Global Catalogue of Microorganisms (GCM) 10K type strain sequencing project: providing services to taxonomists for standard genome sequencing and annotation.</title>
        <authorList>
            <consortium name="The Broad Institute Genomics Platform"/>
            <consortium name="The Broad Institute Genome Sequencing Center for Infectious Disease"/>
            <person name="Wu L."/>
            <person name="Ma J."/>
        </authorList>
    </citation>
    <scope>NUCLEOTIDE SEQUENCE [LARGE SCALE GENOMIC DNA]</scope>
    <source>
        <strain evidence="3">CCM 8932</strain>
    </source>
</reference>
<evidence type="ECO:0000313" key="2">
    <source>
        <dbReference type="EMBL" id="MFC6163668.1"/>
    </source>
</evidence>
<dbReference type="EMBL" id="JBHSSD010000010">
    <property type="protein sequence ID" value="MFC6163668.1"/>
    <property type="molecule type" value="Genomic_DNA"/>
</dbReference>
<dbReference type="Proteomes" id="UP001596253">
    <property type="component" value="Unassembled WGS sequence"/>
</dbReference>
<accession>A0ABW1R1G3</accession>
<dbReference type="PANTHER" id="PTHR40396:SF1">
    <property type="entry name" value="ATPASE AAA-TYPE CORE DOMAIN-CONTAINING PROTEIN"/>
    <property type="match status" value="1"/>
</dbReference>
<feature type="domain" description="ATPase AAA-type core" evidence="1">
    <location>
        <begin position="48"/>
        <end position="334"/>
    </location>
</feature>